<dbReference type="SUPFAM" id="SSF82866">
    <property type="entry name" value="Multidrug efflux transporter AcrB transmembrane domain"/>
    <property type="match status" value="1"/>
</dbReference>
<proteinExistence type="predicted"/>
<dbReference type="GO" id="GO:0005886">
    <property type="term" value="C:plasma membrane"/>
    <property type="evidence" value="ECO:0007669"/>
    <property type="project" value="TreeGrafter"/>
</dbReference>
<dbReference type="GO" id="GO:0006897">
    <property type="term" value="P:endocytosis"/>
    <property type="evidence" value="ECO:0007669"/>
    <property type="project" value="TreeGrafter"/>
</dbReference>
<protein>
    <submittedName>
        <fullName evidence="2">Uncharacterized protein</fullName>
    </submittedName>
</protein>
<reference evidence="2" key="1">
    <citation type="submission" date="2021-06" db="EMBL/GenBank/DDBJ databases">
        <title>Parelaphostrongylus tenuis whole genome reference sequence.</title>
        <authorList>
            <person name="Garwood T.J."/>
            <person name="Larsen P.A."/>
            <person name="Fountain-Jones N.M."/>
            <person name="Garbe J.R."/>
            <person name="Macchietto M.G."/>
            <person name="Kania S.A."/>
            <person name="Gerhold R.W."/>
            <person name="Richards J.E."/>
            <person name="Wolf T.M."/>
        </authorList>
    </citation>
    <scope>NUCLEOTIDE SEQUENCE</scope>
    <source>
        <strain evidence="2">MNPRO001-30</strain>
        <tissue evidence="2">Meninges</tissue>
    </source>
</reference>
<evidence type="ECO:0000256" key="1">
    <source>
        <dbReference type="SAM" id="Phobius"/>
    </source>
</evidence>
<keyword evidence="1" id="KW-0472">Membrane</keyword>
<dbReference type="EMBL" id="JAHQIW010001538">
    <property type="protein sequence ID" value="KAJ1352746.1"/>
    <property type="molecule type" value="Genomic_DNA"/>
</dbReference>
<evidence type="ECO:0000313" key="2">
    <source>
        <dbReference type="EMBL" id="KAJ1352746.1"/>
    </source>
</evidence>
<keyword evidence="1" id="KW-0812">Transmembrane</keyword>
<dbReference type="Gene3D" id="1.20.1640.10">
    <property type="entry name" value="Multidrug efflux transporter AcrB transmembrane domain"/>
    <property type="match status" value="1"/>
</dbReference>
<dbReference type="AlphaFoldDB" id="A0AAD5MNR1"/>
<accession>A0AAD5MNR1</accession>
<dbReference type="PANTHER" id="PTHR10796">
    <property type="entry name" value="PATCHED-RELATED"/>
    <property type="match status" value="1"/>
</dbReference>
<dbReference type="GO" id="GO:0030659">
    <property type="term" value="C:cytoplasmic vesicle membrane"/>
    <property type="evidence" value="ECO:0007669"/>
    <property type="project" value="TreeGrafter"/>
</dbReference>
<feature type="transmembrane region" description="Helical" evidence="1">
    <location>
        <begin position="66"/>
        <end position="88"/>
    </location>
</feature>
<dbReference type="InterPro" id="IPR051697">
    <property type="entry name" value="Patched_domain-protein"/>
</dbReference>
<evidence type="ECO:0000313" key="3">
    <source>
        <dbReference type="Proteomes" id="UP001196413"/>
    </source>
</evidence>
<keyword evidence="3" id="KW-1185">Reference proteome</keyword>
<gene>
    <name evidence="2" type="ORF">KIN20_009169</name>
</gene>
<dbReference type="PANTHER" id="PTHR10796:SF185">
    <property type="entry name" value="SSD DOMAIN-CONTAINING PROTEIN"/>
    <property type="match status" value="1"/>
</dbReference>
<comment type="caution">
    <text evidence="2">The sequence shown here is derived from an EMBL/GenBank/DDBJ whole genome shotgun (WGS) entry which is preliminary data.</text>
</comment>
<name>A0AAD5MNR1_PARTN</name>
<keyword evidence="1" id="KW-1133">Transmembrane helix</keyword>
<feature type="transmembrane region" description="Helical" evidence="1">
    <location>
        <begin position="37"/>
        <end position="59"/>
    </location>
</feature>
<dbReference type="GO" id="GO:0018996">
    <property type="term" value="P:molting cycle, collagen and cuticulin-based cuticle"/>
    <property type="evidence" value="ECO:0007669"/>
    <property type="project" value="TreeGrafter"/>
</dbReference>
<organism evidence="2 3">
    <name type="scientific">Parelaphostrongylus tenuis</name>
    <name type="common">Meningeal worm</name>
    <dbReference type="NCBI Taxonomy" id="148309"/>
    <lineage>
        <taxon>Eukaryota</taxon>
        <taxon>Metazoa</taxon>
        <taxon>Ecdysozoa</taxon>
        <taxon>Nematoda</taxon>
        <taxon>Chromadorea</taxon>
        <taxon>Rhabditida</taxon>
        <taxon>Rhabditina</taxon>
        <taxon>Rhabditomorpha</taxon>
        <taxon>Strongyloidea</taxon>
        <taxon>Metastrongylidae</taxon>
        <taxon>Parelaphostrongylus</taxon>
    </lineage>
</organism>
<sequence length="103" mass="11667">MVNHAYRCSFSKHPSMVWIVGISVKVRDTLCSVGWPITQAVTSTLFGLMTTAFVPAYLVRVFFQTVYLVNIIGLTHALVWLPQLVAALDPCERVPLRLRLKRH</sequence>
<dbReference type="Proteomes" id="UP001196413">
    <property type="component" value="Unassembled WGS sequence"/>
</dbReference>